<dbReference type="Proteomes" id="UP000265515">
    <property type="component" value="Unassembled WGS sequence"/>
</dbReference>
<evidence type="ECO:0000313" key="2">
    <source>
        <dbReference type="EMBL" id="GBG64238.1"/>
    </source>
</evidence>
<gene>
    <name evidence="2" type="ORF">CBR_g41159</name>
</gene>
<sequence>MALVTAAIVLCACLRRLLVLAGKALRKGIHEVDAGFGGNGGRRGRKVALAGKAGDKGRLTRAAGAFGGKGMEPEPPWRF</sequence>
<evidence type="ECO:0000256" key="1">
    <source>
        <dbReference type="SAM" id="SignalP"/>
    </source>
</evidence>
<evidence type="ECO:0008006" key="4">
    <source>
        <dbReference type="Google" id="ProtNLM"/>
    </source>
</evidence>
<keyword evidence="3" id="KW-1185">Reference proteome</keyword>
<reference evidence="2 3" key="1">
    <citation type="journal article" date="2018" name="Cell">
        <title>The Chara Genome: Secondary Complexity and Implications for Plant Terrestrialization.</title>
        <authorList>
            <person name="Nishiyama T."/>
            <person name="Sakayama H."/>
            <person name="Vries J.D."/>
            <person name="Buschmann H."/>
            <person name="Saint-Marcoux D."/>
            <person name="Ullrich K.K."/>
            <person name="Haas F.B."/>
            <person name="Vanderstraeten L."/>
            <person name="Becker D."/>
            <person name="Lang D."/>
            <person name="Vosolsobe S."/>
            <person name="Rombauts S."/>
            <person name="Wilhelmsson P.K.I."/>
            <person name="Janitza P."/>
            <person name="Kern R."/>
            <person name="Heyl A."/>
            <person name="Rumpler F."/>
            <person name="Villalobos L.I.A.C."/>
            <person name="Clay J.M."/>
            <person name="Skokan R."/>
            <person name="Toyoda A."/>
            <person name="Suzuki Y."/>
            <person name="Kagoshima H."/>
            <person name="Schijlen E."/>
            <person name="Tajeshwar N."/>
            <person name="Catarino B."/>
            <person name="Hetherington A.J."/>
            <person name="Saltykova A."/>
            <person name="Bonnot C."/>
            <person name="Breuninger H."/>
            <person name="Symeonidi A."/>
            <person name="Radhakrishnan G.V."/>
            <person name="Van Nieuwerburgh F."/>
            <person name="Deforce D."/>
            <person name="Chang C."/>
            <person name="Karol K.G."/>
            <person name="Hedrich R."/>
            <person name="Ulvskov P."/>
            <person name="Glockner G."/>
            <person name="Delwiche C.F."/>
            <person name="Petrasek J."/>
            <person name="Van de Peer Y."/>
            <person name="Friml J."/>
            <person name="Beilby M."/>
            <person name="Dolan L."/>
            <person name="Kohara Y."/>
            <person name="Sugano S."/>
            <person name="Fujiyama A."/>
            <person name="Delaux P.-M."/>
            <person name="Quint M."/>
            <person name="TheiBen G."/>
            <person name="Hagemann M."/>
            <person name="Harholt J."/>
            <person name="Dunand C."/>
            <person name="Zachgo S."/>
            <person name="Langdale J."/>
            <person name="Maumus F."/>
            <person name="Straeten D.V.D."/>
            <person name="Gould S.B."/>
            <person name="Rensing S.A."/>
        </authorList>
    </citation>
    <scope>NUCLEOTIDE SEQUENCE [LARGE SCALE GENOMIC DNA]</scope>
    <source>
        <strain evidence="2 3">S276</strain>
    </source>
</reference>
<evidence type="ECO:0000313" key="3">
    <source>
        <dbReference type="Proteomes" id="UP000265515"/>
    </source>
</evidence>
<dbReference type="Gramene" id="GBG64238">
    <property type="protein sequence ID" value="GBG64238"/>
    <property type="gene ID" value="CBR_g41159"/>
</dbReference>
<name>A0A388K2G2_CHABU</name>
<protein>
    <recommendedName>
        <fullName evidence="4">Secreted protein</fullName>
    </recommendedName>
</protein>
<accession>A0A388K2G2</accession>
<feature type="signal peptide" evidence="1">
    <location>
        <begin position="1"/>
        <end position="21"/>
    </location>
</feature>
<comment type="caution">
    <text evidence="2">The sequence shown here is derived from an EMBL/GenBank/DDBJ whole genome shotgun (WGS) entry which is preliminary data.</text>
</comment>
<feature type="chain" id="PRO_5017369321" description="Secreted protein" evidence="1">
    <location>
        <begin position="22"/>
        <end position="79"/>
    </location>
</feature>
<keyword evidence="1" id="KW-0732">Signal</keyword>
<dbReference type="AlphaFoldDB" id="A0A388K2G2"/>
<proteinExistence type="predicted"/>
<dbReference type="EMBL" id="BFEA01000048">
    <property type="protein sequence ID" value="GBG64238.1"/>
    <property type="molecule type" value="Genomic_DNA"/>
</dbReference>
<organism evidence="2 3">
    <name type="scientific">Chara braunii</name>
    <name type="common">Braun's stonewort</name>
    <dbReference type="NCBI Taxonomy" id="69332"/>
    <lineage>
        <taxon>Eukaryota</taxon>
        <taxon>Viridiplantae</taxon>
        <taxon>Streptophyta</taxon>
        <taxon>Charophyceae</taxon>
        <taxon>Charales</taxon>
        <taxon>Characeae</taxon>
        <taxon>Chara</taxon>
    </lineage>
</organism>